<gene>
    <name evidence="2" type="ORF">HMPREF9444_00899</name>
</gene>
<dbReference type="Gene3D" id="2.40.128.130">
    <property type="entry name" value="Autotransporter beta-domain"/>
    <property type="match status" value="1"/>
</dbReference>
<protein>
    <submittedName>
        <fullName evidence="2">Outer membrane autotransporter barrel domain protein</fullName>
    </submittedName>
</protein>
<name>E8LJM0_SUCHY</name>
<dbReference type="GO" id="GO:0019867">
    <property type="term" value="C:outer membrane"/>
    <property type="evidence" value="ECO:0007669"/>
    <property type="project" value="InterPro"/>
</dbReference>
<organism evidence="2 3">
    <name type="scientific">Succinatimonas hippei (strain DSM 22608 / JCM 16073 / KCTC 15190 / YIT 12066)</name>
    <dbReference type="NCBI Taxonomy" id="762983"/>
    <lineage>
        <taxon>Bacteria</taxon>
        <taxon>Pseudomonadati</taxon>
        <taxon>Pseudomonadota</taxon>
        <taxon>Gammaproteobacteria</taxon>
        <taxon>Aeromonadales</taxon>
        <taxon>Succinivibrionaceae</taxon>
        <taxon>Succinatimonas</taxon>
    </lineage>
</organism>
<dbReference type="PROSITE" id="PS51208">
    <property type="entry name" value="AUTOTRANSPORTER"/>
    <property type="match status" value="1"/>
</dbReference>
<dbReference type="eggNOG" id="COG3468">
    <property type="taxonomic scope" value="Bacteria"/>
</dbReference>
<dbReference type="SUPFAM" id="SSF103515">
    <property type="entry name" value="Autotransporter"/>
    <property type="match status" value="1"/>
</dbReference>
<dbReference type="InterPro" id="IPR036709">
    <property type="entry name" value="Autotransporte_beta_dom_sf"/>
</dbReference>
<dbReference type="InterPro" id="IPR005546">
    <property type="entry name" value="Autotransporte_beta"/>
</dbReference>
<dbReference type="Pfam" id="PF03797">
    <property type="entry name" value="Autotransporter"/>
    <property type="match status" value="1"/>
</dbReference>
<sequence>MAAHLTGDGGVKYTGSGILNINSWNNDTENDYKGDTTVEGQDSDHQLTVRMYREKSFGNSSNVSITNANLEFLRDTPSFNVSNTLSLVENASIKAAREENGQIVDNGNLTSITATNYKFGSESVDTALSNIDIAVNSNTLNFNQNGKVSFSNIKESNDSASELIYSFASGSGTGSLDEVTLSNSKISYDESIQIATEKTLLQNASKLTVSAGRYHDQLGNSVEFDARSTDTSSDYNRLELNSESNITLENIVFSGGNQYDRISLTGLGGTQSSVTIENTADFTNYNGSISLTNSSFDLTTDLANRLFNNNNSYHGGLLLADSSKVSISGNSSVNVNNFGWSANSAVGGVLDLSGFNFDQVDDNIAALKVNGTYYVGNTTATVKIDESDFSFNGAAQTDTPIFDIVLQDAQLLIELQQGDRYNNVTLIDSSDQQITQGVLTTEYISNADENKQNIAALGTWGMTTNYPSDDTNTKYGLWLGYGLQSLELRNGHNESDASPAANEALDLSSSFMAISSETAANNRLATTITGHGILWYQNNEVLGDTASEIYVSGNNSYTGITLVDSDIKLHTQSSTGLGNSSLVLVGNNSDFYFGEGAEGVKLSLTGLASDSGIHSINIGQADILTVLGNNSLLAKDLIKSIEEKNISTTLIQGNVLGEKTSLTGSGTLQIGNESSDKIALTFNSASTLNDFNGTVKLVGTKSKVTIKGEDVLQNGKYEGSKDDVVEINTDVQIAADKADFSKFEGVLDLAEVTATVTSTLDALNRSAVLDLENTTFVLDSVANNGTTAPFDNTIKGTGTLNFQHTTDVSMDYTSKLTGFSGELDLDDTSKVTIKDLANINSTISADLENGTLLSLITSATDAVDWSGLTGSGTVELENTDGKTALTFFDVNEGFTGTAHLTNYTFDFGGDDVETNPNSQLVSQAAIVAENTDLTVTSAITSQGMELAGDSSLKFESEGDIKLGGDISSLITMAEEKTFTISGNNKIIINPETVNLVTSAIAEAGAPDTPANLGILGTVNYLNNVVDSRYLTLVKGSVNATEGSLTFVDEDGNEIDTSTGISVSVTENGQSVADIGYGTKFKTGAAGQDLFVSGGAGSLALRQSTELNAEKEIGSDFNLNVTVTADPDVDVVIAGNKALTLSKSNNSFTGSVTVNEEATLNLSSTNALGGNTAETSETTALIVNGKVNAEANQKAQTLVLNNSGELNLNENSLSLTKEKGQSSLSGKLTGSDNSALKLEQGASLTVYDSADISGMKGTYDLTAGDNTLEFAFNSNKAISNSSIKGGNIVKSGAGLLTIGFDMLSSEDASLSSLEVKQGAVAFDGWNDNSLNLRSVNLESNTVFNFTGKELNAKDDFAANNATVNFFANSSLDHVITGAVSGSGNTFDLTADGSFNSQSLTIDKLASGSDNTFVVGIDNTGAIPQVSQIIINEAEGTATQKVDLAYVHGDYDFADTLTFATVKGTNAQGVEFVGSDESLPSNVVRTDRTTVISAITPAYSIISNNNADQSVNWGFERNTAYDEISIVGDVMTDMANTVYASNVYLDTLNKRMGEARYVNGEDYGVWARVRHDSFNLDRTETMKTMAQVGLTQKNEFANGDWFVGAAFDYQSADSNYDRMNADSEQKRYGLWFTATYLADSGSYADFVFKYAHLETDNTFKDLLGFNKDLSADYDNESISLSAEFGHKFMNDAGWFIEPQIQAQYTYITDTDYSTAAGTDVSIDNIDSLIGRLGFRAGRSLNDTPLTFYLRADVMHEFLGDVDLTFSELGNTMTQSESNDDTYGSVGLGFSVMSTDNMKLFVEADTLFGGDYDDSYSISMGGKYQF</sequence>
<dbReference type="OrthoDB" id="8610050at2"/>
<dbReference type="STRING" id="762983.HMPREF9444_00899"/>
<dbReference type="HOGENOM" id="CLU_237555_0_0_6"/>
<proteinExistence type="predicted"/>
<evidence type="ECO:0000259" key="1">
    <source>
        <dbReference type="PROSITE" id="PS51208"/>
    </source>
</evidence>
<keyword evidence="3" id="KW-1185">Reference proteome</keyword>
<dbReference type="RefSeq" id="WP_009143108.1">
    <property type="nucleotide sequence ID" value="NZ_GL830979.1"/>
</dbReference>
<dbReference type="EMBL" id="AEVO01000042">
    <property type="protein sequence ID" value="EFY07318.1"/>
    <property type="molecule type" value="Genomic_DNA"/>
</dbReference>
<comment type="caution">
    <text evidence="2">The sequence shown here is derived from an EMBL/GenBank/DDBJ whole genome shotgun (WGS) entry which is preliminary data.</text>
</comment>
<dbReference type="SMART" id="SM00869">
    <property type="entry name" value="Autotransporter"/>
    <property type="match status" value="1"/>
</dbReference>
<evidence type="ECO:0000313" key="2">
    <source>
        <dbReference type="EMBL" id="EFY07318.1"/>
    </source>
</evidence>
<dbReference type="Proteomes" id="UP000018458">
    <property type="component" value="Unassembled WGS sequence"/>
</dbReference>
<dbReference type="InterPro" id="IPR006315">
    <property type="entry name" value="OM_autotransptr_brl_dom"/>
</dbReference>
<dbReference type="NCBIfam" id="TIGR01414">
    <property type="entry name" value="autotrans_barl"/>
    <property type="match status" value="1"/>
</dbReference>
<evidence type="ECO:0000313" key="3">
    <source>
        <dbReference type="Proteomes" id="UP000018458"/>
    </source>
</evidence>
<feature type="domain" description="Autotransporter" evidence="1">
    <location>
        <begin position="1556"/>
        <end position="1823"/>
    </location>
</feature>
<accession>E8LJM0</accession>
<reference evidence="2 3" key="1">
    <citation type="submission" date="2011-01" db="EMBL/GenBank/DDBJ databases">
        <authorList>
            <person name="Weinstock G."/>
            <person name="Sodergren E."/>
            <person name="Clifton S."/>
            <person name="Fulton L."/>
            <person name="Fulton B."/>
            <person name="Courtney L."/>
            <person name="Fronick C."/>
            <person name="Harrison M."/>
            <person name="Strong C."/>
            <person name="Farmer C."/>
            <person name="Delahaunty K."/>
            <person name="Markovic C."/>
            <person name="Hall O."/>
            <person name="Minx P."/>
            <person name="Tomlinson C."/>
            <person name="Mitreva M."/>
            <person name="Hou S."/>
            <person name="Chen J."/>
            <person name="Wollam A."/>
            <person name="Pepin K.H."/>
            <person name="Johnson M."/>
            <person name="Bhonagiri V."/>
            <person name="Zhang X."/>
            <person name="Suruliraj S."/>
            <person name="Warren W."/>
            <person name="Chinwalla A."/>
            <person name="Mardis E.R."/>
            <person name="Wilson R.K."/>
        </authorList>
    </citation>
    <scope>NUCLEOTIDE SEQUENCE [LARGE SCALE GENOMIC DNA]</scope>
    <source>
        <strain evidence="3">DSM 22608 / JCM 16073 / KCTC 15190 / YIT 12066</strain>
    </source>
</reference>